<dbReference type="EMBL" id="GBHO01022512">
    <property type="protein sequence ID" value="JAG21092.1"/>
    <property type="molecule type" value="Transcribed_RNA"/>
</dbReference>
<dbReference type="EMBL" id="GDHC01007863">
    <property type="protein sequence ID" value="JAQ10766.1"/>
    <property type="molecule type" value="Transcribed_RNA"/>
</dbReference>
<reference evidence="1" key="1">
    <citation type="journal article" date="2014" name="PLoS ONE">
        <title>Transcriptome-Based Identification of ABC Transporters in the Western Tarnished Plant Bug Lygus hesperus.</title>
        <authorList>
            <person name="Hull J.J."/>
            <person name="Chaney K."/>
            <person name="Geib S.M."/>
            <person name="Fabrick J.A."/>
            <person name="Brent C.S."/>
            <person name="Walsh D."/>
            <person name="Lavine L.C."/>
        </authorList>
    </citation>
    <scope>NUCLEOTIDE SEQUENCE</scope>
</reference>
<protein>
    <submittedName>
        <fullName evidence="1">FMN-dependent NADH-azoreductase</fullName>
    </submittedName>
</protein>
<reference evidence="1" key="2">
    <citation type="submission" date="2014-07" db="EMBL/GenBank/DDBJ databases">
        <authorList>
            <person name="Hull J."/>
        </authorList>
    </citation>
    <scope>NUCLEOTIDE SEQUENCE</scope>
</reference>
<reference evidence="2" key="3">
    <citation type="journal article" date="2016" name="Gigascience">
        <title>De novo construction of an expanded transcriptome assembly for the western tarnished plant bug, Lygus hesperus.</title>
        <authorList>
            <person name="Tassone E.E."/>
            <person name="Geib S.M."/>
            <person name="Hall B."/>
            <person name="Fabrick J.A."/>
            <person name="Brent C.S."/>
            <person name="Hull J.J."/>
        </authorList>
    </citation>
    <scope>NUCLEOTIDE SEQUENCE</scope>
</reference>
<organism evidence="1">
    <name type="scientific">Lygus hesperus</name>
    <name type="common">Western plant bug</name>
    <dbReference type="NCBI Taxonomy" id="30085"/>
    <lineage>
        <taxon>Eukaryota</taxon>
        <taxon>Metazoa</taxon>
        <taxon>Ecdysozoa</taxon>
        <taxon>Arthropoda</taxon>
        <taxon>Hexapoda</taxon>
        <taxon>Insecta</taxon>
        <taxon>Pterygota</taxon>
        <taxon>Neoptera</taxon>
        <taxon>Paraneoptera</taxon>
        <taxon>Hemiptera</taxon>
        <taxon>Heteroptera</taxon>
        <taxon>Panheteroptera</taxon>
        <taxon>Cimicomorpha</taxon>
        <taxon>Miridae</taxon>
        <taxon>Mirini</taxon>
        <taxon>Lygus</taxon>
    </lineage>
</organism>
<evidence type="ECO:0000313" key="2">
    <source>
        <dbReference type="EMBL" id="JAQ10766.1"/>
    </source>
</evidence>
<dbReference type="SUPFAM" id="SSF48452">
    <property type="entry name" value="TPR-like"/>
    <property type="match status" value="1"/>
</dbReference>
<dbReference type="InterPro" id="IPR011990">
    <property type="entry name" value="TPR-like_helical_dom_sf"/>
</dbReference>
<evidence type="ECO:0000313" key="1">
    <source>
        <dbReference type="EMBL" id="JAG21092.1"/>
    </source>
</evidence>
<sequence length="105" mass="11470">MELAKAAFANASSLHEVFKLGNDDDDKLDKVGSWFNFNNLGVLSLHEGKPAVASLCFANAYNNAPSHLKQVIGYNYGLCDLLRGDFNAAISTFSTLTSMYQSPLY</sequence>
<proteinExistence type="predicted"/>
<dbReference type="AlphaFoldDB" id="A0A0A9XK71"/>
<accession>A0A0A9XK71</accession>
<name>A0A0A9XK71_LYGHE</name>
<gene>
    <name evidence="1" type="primary">azoR_1</name>
    <name evidence="1" type="ORF">CM83_24658</name>
    <name evidence="2" type="ORF">g.1639</name>
</gene>